<dbReference type="GO" id="GO:0005524">
    <property type="term" value="F:ATP binding"/>
    <property type="evidence" value="ECO:0007669"/>
    <property type="project" value="UniProtKB-UniRule"/>
</dbReference>
<dbReference type="PANTHER" id="PTHR11587">
    <property type="entry name" value="ARGININOSUCCINATE SYNTHASE"/>
    <property type="match status" value="1"/>
</dbReference>
<dbReference type="HAMAP" id="MF_00005">
    <property type="entry name" value="Arg_succ_synth_type1"/>
    <property type="match status" value="1"/>
</dbReference>
<dbReference type="NCBIfam" id="NF001770">
    <property type="entry name" value="PRK00509.1"/>
    <property type="match status" value="1"/>
</dbReference>
<feature type="binding site" evidence="10">
    <location>
        <position position="119"/>
    </location>
    <ligand>
        <name>L-aspartate</name>
        <dbReference type="ChEBI" id="CHEBI:29991"/>
    </ligand>
</feature>
<evidence type="ECO:0000259" key="12">
    <source>
        <dbReference type="Pfam" id="PF20979"/>
    </source>
</evidence>
<dbReference type="RefSeq" id="WP_089016553.1">
    <property type="nucleotide sequence ID" value="NZ_LT607412.1"/>
</dbReference>
<dbReference type="PANTHER" id="PTHR11587:SF2">
    <property type="entry name" value="ARGININOSUCCINATE SYNTHASE"/>
    <property type="match status" value="1"/>
</dbReference>
<dbReference type="AlphaFoldDB" id="A0A1C4U8S5"/>
<dbReference type="UniPathway" id="UPA00068">
    <property type="reaction ID" value="UER00113"/>
</dbReference>
<feature type="binding site" evidence="10">
    <location>
        <position position="117"/>
    </location>
    <ligand>
        <name>ATP</name>
        <dbReference type="ChEBI" id="CHEBI:30616"/>
    </ligand>
</feature>
<dbReference type="Pfam" id="PF00764">
    <property type="entry name" value="Arginosuc_synth"/>
    <property type="match status" value="1"/>
</dbReference>
<evidence type="ECO:0000313" key="13">
    <source>
        <dbReference type="EMBL" id="SCE68110.1"/>
    </source>
</evidence>
<dbReference type="FunFam" id="3.90.1260.10:FF:000007">
    <property type="entry name" value="Argininosuccinate synthase"/>
    <property type="match status" value="1"/>
</dbReference>
<keyword evidence="7 10" id="KW-0028">Amino-acid biosynthesis</keyword>
<dbReference type="Gene3D" id="3.40.50.620">
    <property type="entry name" value="HUPs"/>
    <property type="match status" value="1"/>
</dbReference>
<keyword evidence="14" id="KW-1185">Reference proteome</keyword>
<dbReference type="EMBL" id="LT607412">
    <property type="protein sequence ID" value="SCE68110.1"/>
    <property type="molecule type" value="Genomic_DNA"/>
</dbReference>
<dbReference type="InterPro" id="IPR018223">
    <property type="entry name" value="Arginosuc_synth_CS"/>
</dbReference>
<dbReference type="CDD" id="cd01999">
    <property type="entry name" value="ASS"/>
    <property type="match status" value="1"/>
</dbReference>
<evidence type="ECO:0000256" key="3">
    <source>
        <dbReference type="ARBA" id="ARBA00012286"/>
    </source>
</evidence>
<feature type="binding site" evidence="10">
    <location>
        <position position="259"/>
    </location>
    <ligand>
        <name>L-citrulline</name>
        <dbReference type="ChEBI" id="CHEBI:57743"/>
    </ligand>
</feature>
<feature type="binding site" evidence="10">
    <location>
        <position position="87"/>
    </location>
    <ligand>
        <name>L-citrulline</name>
        <dbReference type="ChEBI" id="CHEBI:57743"/>
    </ligand>
</feature>
<name>A0A1C4U8S5_9ACTN</name>
<keyword evidence="8 10" id="KW-0547">Nucleotide-binding</keyword>
<comment type="pathway">
    <text evidence="1 10">Amino-acid biosynthesis; L-arginine biosynthesis; L-arginine from L-ornithine and carbamoyl phosphate: step 2/3.</text>
</comment>
<dbReference type="GO" id="GO:0004055">
    <property type="term" value="F:argininosuccinate synthase activity"/>
    <property type="evidence" value="ECO:0007669"/>
    <property type="project" value="UniProtKB-UniRule"/>
</dbReference>
<dbReference type="FunFam" id="3.40.50.620:FF:000038">
    <property type="entry name" value="Argininosuccinate synthase"/>
    <property type="match status" value="1"/>
</dbReference>
<dbReference type="EC" id="6.3.4.5" evidence="3 10"/>
<comment type="similarity">
    <text evidence="10">Belongs to the argininosuccinate synthase family. Type 1 subfamily.</text>
</comment>
<dbReference type="InterPro" id="IPR014729">
    <property type="entry name" value="Rossmann-like_a/b/a_fold"/>
</dbReference>
<comment type="subunit">
    <text evidence="2 10">Homotetramer.</text>
</comment>
<feature type="binding site" evidence="10">
    <location>
        <position position="127"/>
    </location>
    <ligand>
        <name>L-citrulline</name>
        <dbReference type="ChEBI" id="CHEBI:57743"/>
    </ligand>
</feature>
<evidence type="ECO:0000256" key="2">
    <source>
        <dbReference type="ARBA" id="ARBA00011881"/>
    </source>
</evidence>
<feature type="binding site" evidence="10">
    <location>
        <position position="124"/>
    </location>
    <ligand>
        <name>L-aspartate</name>
        <dbReference type="ChEBI" id="CHEBI:29991"/>
    </ligand>
</feature>
<evidence type="ECO:0000256" key="10">
    <source>
        <dbReference type="HAMAP-Rule" id="MF_00005"/>
    </source>
</evidence>
<dbReference type="SUPFAM" id="SSF52402">
    <property type="entry name" value="Adenine nucleotide alpha hydrolases-like"/>
    <property type="match status" value="1"/>
</dbReference>
<dbReference type="Gene3D" id="3.90.1260.10">
    <property type="entry name" value="Argininosuccinate synthetase, chain A, domain 2"/>
    <property type="match status" value="1"/>
</dbReference>
<evidence type="ECO:0000259" key="11">
    <source>
        <dbReference type="Pfam" id="PF00764"/>
    </source>
</evidence>
<dbReference type="InterPro" id="IPR023434">
    <property type="entry name" value="Arginosuc_synth_type_1_subfam"/>
</dbReference>
<dbReference type="GO" id="GO:0006526">
    <property type="term" value="P:L-arginine biosynthetic process"/>
    <property type="evidence" value="ECO:0007669"/>
    <property type="project" value="UniProtKB-UniRule"/>
</dbReference>
<dbReference type="GO" id="GO:0000053">
    <property type="term" value="P:argininosuccinate metabolic process"/>
    <property type="evidence" value="ECO:0007669"/>
    <property type="project" value="TreeGrafter"/>
</dbReference>
<keyword evidence="5 10" id="KW-0055">Arginine biosynthesis</keyword>
<feature type="binding site" evidence="10">
    <location>
        <position position="271"/>
    </location>
    <ligand>
        <name>L-citrulline</name>
        <dbReference type="ChEBI" id="CHEBI:57743"/>
    </ligand>
</feature>
<dbReference type="NCBIfam" id="TIGR00032">
    <property type="entry name" value="argG"/>
    <property type="match status" value="1"/>
</dbReference>
<feature type="binding site" evidence="10">
    <location>
        <position position="175"/>
    </location>
    <ligand>
        <name>L-citrulline</name>
        <dbReference type="ChEBI" id="CHEBI:57743"/>
    </ligand>
</feature>
<comment type="caution">
    <text evidence="10">Lacks conserved residue(s) required for the propagation of feature annotation.</text>
</comment>
<dbReference type="InterPro" id="IPR001518">
    <property type="entry name" value="Arginosuc_synth"/>
</dbReference>
<evidence type="ECO:0000256" key="6">
    <source>
        <dbReference type="ARBA" id="ARBA00022598"/>
    </source>
</evidence>
<proteinExistence type="inferred from homology"/>
<dbReference type="OrthoDB" id="9801641at2"/>
<dbReference type="SUPFAM" id="SSF69864">
    <property type="entry name" value="Argininosuccinate synthetase, C-terminal domain"/>
    <property type="match status" value="1"/>
</dbReference>
<evidence type="ECO:0000256" key="9">
    <source>
        <dbReference type="ARBA" id="ARBA00022840"/>
    </source>
</evidence>
<accession>A0A1C4U8S5</accession>
<reference evidence="14" key="1">
    <citation type="submission" date="2016-06" db="EMBL/GenBank/DDBJ databases">
        <authorList>
            <person name="Varghese N."/>
            <person name="Submissions Spin"/>
        </authorList>
    </citation>
    <scope>NUCLEOTIDE SEQUENCE [LARGE SCALE GENOMIC DNA]</scope>
    <source>
        <strain evidence="14">DSM 44875</strain>
    </source>
</reference>
<evidence type="ECO:0000256" key="5">
    <source>
        <dbReference type="ARBA" id="ARBA00022571"/>
    </source>
</evidence>
<dbReference type="GO" id="GO:0005737">
    <property type="term" value="C:cytoplasm"/>
    <property type="evidence" value="ECO:0007669"/>
    <property type="project" value="UniProtKB-SubCell"/>
</dbReference>
<protein>
    <recommendedName>
        <fullName evidence="3 10">Argininosuccinate synthase</fullName>
        <ecNumber evidence="3 10">6.3.4.5</ecNumber>
    </recommendedName>
    <alternativeName>
        <fullName evidence="10">Citrulline--aspartate ligase</fullName>
    </alternativeName>
</protein>
<keyword evidence="9 10" id="KW-0067">ATP-binding</keyword>
<feature type="binding site" evidence="10">
    <location>
        <position position="123"/>
    </location>
    <ligand>
        <name>L-citrulline</name>
        <dbReference type="ChEBI" id="CHEBI:57743"/>
    </ligand>
</feature>
<keyword evidence="6 10" id="KW-0436">Ligase</keyword>
<dbReference type="Pfam" id="PF20979">
    <property type="entry name" value="Arginosuc_syn_C"/>
    <property type="match status" value="1"/>
</dbReference>
<feature type="domain" description="Arginosuccinate synthase C-terminal" evidence="12">
    <location>
        <begin position="174"/>
        <end position="390"/>
    </location>
</feature>
<dbReference type="InterPro" id="IPR024074">
    <property type="entry name" value="AS_cat/multimer_dom_body"/>
</dbReference>
<comment type="catalytic activity">
    <reaction evidence="10">
        <text>L-citrulline + L-aspartate + ATP = 2-(N(omega)-L-arginino)succinate + AMP + diphosphate + H(+)</text>
        <dbReference type="Rhea" id="RHEA:10932"/>
        <dbReference type="ChEBI" id="CHEBI:15378"/>
        <dbReference type="ChEBI" id="CHEBI:29991"/>
        <dbReference type="ChEBI" id="CHEBI:30616"/>
        <dbReference type="ChEBI" id="CHEBI:33019"/>
        <dbReference type="ChEBI" id="CHEBI:57472"/>
        <dbReference type="ChEBI" id="CHEBI:57743"/>
        <dbReference type="ChEBI" id="CHEBI:456215"/>
        <dbReference type="EC" id="6.3.4.5"/>
    </reaction>
</comment>
<dbReference type="PROSITE" id="PS00565">
    <property type="entry name" value="ARGININOSUCCIN_SYN_2"/>
    <property type="match status" value="1"/>
</dbReference>
<gene>
    <name evidence="10" type="primary">argG</name>
    <name evidence="13" type="ORF">GA0070607_0314</name>
</gene>
<evidence type="ECO:0000313" key="14">
    <source>
        <dbReference type="Proteomes" id="UP000198243"/>
    </source>
</evidence>
<dbReference type="Gene3D" id="1.20.5.470">
    <property type="entry name" value="Single helix bin"/>
    <property type="match status" value="1"/>
</dbReference>
<feature type="binding site" evidence="10">
    <location>
        <begin position="8"/>
        <end position="16"/>
    </location>
    <ligand>
        <name>ATP</name>
        <dbReference type="ChEBI" id="CHEBI:30616"/>
    </ligand>
</feature>
<evidence type="ECO:0000256" key="4">
    <source>
        <dbReference type="ARBA" id="ARBA00022490"/>
    </source>
</evidence>
<evidence type="ECO:0000256" key="8">
    <source>
        <dbReference type="ARBA" id="ARBA00022741"/>
    </source>
</evidence>
<evidence type="ECO:0000256" key="1">
    <source>
        <dbReference type="ARBA" id="ARBA00004967"/>
    </source>
</evidence>
<evidence type="ECO:0000256" key="7">
    <source>
        <dbReference type="ARBA" id="ARBA00022605"/>
    </source>
</evidence>
<organism evidence="13 14">
    <name type="scientific">Micromonospora coriariae</name>
    <dbReference type="NCBI Taxonomy" id="285665"/>
    <lineage>
        <taxon>Bacteria</taxon>
        <taxon>Bacillati</taxon>
        <taxon>Actinomycetota</taxon>
        <taxon>Actinomycetes</taxon>
        <taxon>Micromonosporales</taxon>
        <taxon>Micromonosporaceae</taxon>
        <taxon>Micromonospora</taxon>
    </lineage>
</organism>
<dbReference type="Proteomes" id="UP000198243">
    <property type="component" value="Chromosome I"/>
</dbReference>
<sequence>MTERVVLAYSGGLDTSVAIPYLAEQTGAEVIAVAVDVGQGGEDLEAIRQRALDCGAAESELVDARDEFAADYCLPAIRANALYMDRYPLVSALSRPLIVKHLVAAARKHGGTIVSHGCTGKGNDQVRFEVGLNALAPDLKIIAPARDFAWTRDKAIAFAEEKGLPIDVSAKSPYSIDQNLWGRAVETGFLEDIWNAPIEDLYSYTSDPSQDRDADEVVITFDAGVPVAIDGETVTPYQAILELNRRAGAQGVGRLDMVEDRLVGIKSREVYEAPGAIALITAHQELEAVTVERDLARFKRGVDQRWGELVYDGLWFSPLKDSLDAFIDDAQRHVSGEVRMTLHGGRATVTGRRSEASLYDFGMATYDTGDTFDQSLAKGFVQLWGLPSRMAAARNARLGGSGQ</sequence>
<keyword evidence="4 10" id="KW-0963">Cytoplasm</keyword>
<dbReference type="InterPro" id="IPR048268">
    <property type="entry name" value="Arginosuc_syn_C"/>
</dbReference>
<dbReference type="InterPro" id="IPR048267">
    <property type="entry name" value="Arginosuc_syn_N"/>
</dbReference>
<feature type="binding site" evidence="10">
    <location>
        <position position="123"/>
    </location>
    <ligand>
        <name>L-aspartate</name>
        <dbReference type="ChEBI" id="CHEBI:29991"/>
    </ligand>
</feature>
<comment type="subcellular location">
    <subcellularLocation>
        <location evidence="10">Cytoplasm</location>
    </subcellularLocation>
</comment>
<feature type="domain" description="Arginosuccinate synthase-like N-terminal" evidence="11">
    <location>
        <begin position="4"/>
        <end position="165"/>
    </location>
</feature>
<dbReference type="PROSITE" id="PS00564">
    <property type="entry name" value="ARGININOSUCCIN_SYN_1"/>
    <property type="match status" value="1"/>
</dbReference>
<dbReference type="GO" id="GO:0000050">
    <property type="term" value="P:urea cycle"/>
    <property type="evidence" value="ECO:0007669"/>
    <property type="project" value="TreeGrafter"/>
</dbReference>